<keyword evidence="3" id="KW-1185">Reference proteome</keyword>
<sequence length="120" mass="13311">MWCRMLSRPSHRCDISEAGDITVSSDNARLCRPSTKQSAARGPFKAQQKRVAHDAGDHQVDYRHNGGEPGEEAGPHADRGCKLQFACQQHKRQRTRVIQRLEGLDIVSRAAGSANSFSKK</sequence>
<proteinExistence type="predicted"/>
<evidence type="ECO:0000313" key="2">
    <source>
        <dbReference type="EMBL" id="TWI87267.1"/>
    </source>
</evidence>
<reference evidence="2 3" key="1">
    <citation type="submission" date="2019-07" db="EMBL/GenBank/DDBJ databases">
        <title>Genomic Encyclopedia of Archaeal and Bacterial Type Strains, Phase II (KMG-II): from individual species to whole genera.</title>
        <authorList>
            <person name="Goeker M."/>
        </authorList>
    </citation>
    <scope>NUCLEOTIDE SEQUENCE [LARGE SCALE GENOMIC DNA]</scope>
    <source>
        <strain evidence="2 3">ATCC BAA-252</strain>
    </source>
</reference>
<name>A0A562T0Y9_9HYPH</name>
<gene>
    <name evidence="2" type="ORF">JM93_02508</name>
</gene>
<dbReference type="EMBL" id="VLLF01000005">
    <property type="protein sequence ID" value="TWI87267.1"/>
    <property type="molecule type" value="Genomic_DNA"/>
</dbReference>
<protein>
    <submittedName>
        <fullName evidence="2">Uncharacterized protein</fullName>
    </submittedName>
</protein>
<feature type="region of interest" description="Disordered" evidence="1">
    <location>
        <begin position="29"/>
        <end position="78"/>
    </location>
</feature>
<feature type="compositionally biased region" description="Basic and acidic residues" evidence="1">
    <location>
        <begin position="51"/>
        <end position="66"/>
    </location>
</feature>
<dbReference type="Proteomes" id="UP000320593">
    <property type="component" value="Unassembled WGS sequence"/>
</dbReference>
<accession>A0A562T0Y9</accession>
<organism evidence="2 3">
    <name type="scientific">Roseibium hamelinense</name>
    <dbReference type="NCBI Taxonomy" id="150831"/>
    <lineage>
        <taxon>Bacteria</taxon>
        <taxon>Pseudomonadati</taxon>
        <taxon>Pseudomonadota</taxon>
        <taxon>Alphaproteobacteria</taxon>
        <taxon>Hyphomicrobiales</taxon>
        <taxon>Stappiaceae</taxon>
        <taxon>Roseibium</taxon>
    </lineage>
</organism>
<evidence type="ECO:0000313" key="3">
    <source>
        <dbReference type="Proteomes" id="UP000320593"/>
    </source>
</evidence>
<dbReference type="AlphaFoldDB" id="A0A562T0Y9"/>
<comment type="caution">
    <text evidence="2">The sequence shown here is derived from an EMBL/GenBank/DDBJ whole genome shotgun (WGS) entry which is preliminary data.</text>
</comment>
<evidence type="ECO:0000256" key="1">
    <source>
        <dbReference type="SAM" id="MobiDB-lite"/>
    </source>
</evidence>